<evidence type="ECO:0000313" key="3">
    <source>
        <dbReference type="Proteomes" id="UP001500755"/>
    </source>
</evidence>
<evidence type="ECO:0000259" key="1">
    <source>
        <dbReference type="PROSITE" id="PS51704"/>
    </source>
</evidence>
<dbReference type="InterPro" id="IPR030395">
    <property type="entry name" value="GP_PDE_dom"/>
</dbReference>
<keyword evidence="3" id="KW-1185">Reference proteome</keyword>
<organism evidence="2 3">
    <name type="scientific">Brevibacterium samyangense</name>
    <dbReference type="NCBI Taxonomy" id="366888"/>
    <lineage>
        <taxon>Bacteria</taxon>
        <taxon>Bacillati</taxon>
        <taxon>Actinomycetota</taxon>
        <taxon>Actinomycetes</taxon>
        <taxon>Micrococcales</taxon>
        <taxon>Brevibacteriaceae</taxon>
        <taxon>Brevibacterium</taxon>
    </lineage>
</organism>
<dbReference type="PROSITE" id="PS51704">
    <property type="entry name" value="GP_PDE"/>
    <property type="match status" value="1"/>
</dbReference>
<name>A0ABN2TG03_9MICO</name>
<feature type="domain" description="GP-PDE" evidence="1">
    <location>
        <begin position="10"/>
        <end position="258"/>
    </location>
</feature>
<dbReference type="SUPFAM" id="SSF51695">
    <property type="entry name" value="PLC-like phosphodiesterases"/>
    <property type="match status" value="1"/>
</dbReference>
<accession>A0ABN2TG03</accession>
<dbReference type="Gene3D" id="3.20.20.190">
    <property type="entry name" value="Phosphatidylinositol (PI) phosphodiesterase"/>
    <property type="match status" value="1"/>
</dbReference>
<dbReference type="EMBL" id="BAAANO010000015">
    <property type="protein sequence ID" value="GAA2007590.1"/>
    <property type="molecule type" value="Genomic_DNA"/>
</dbReference>
<dbReference type="PANTHER" id="PTHR46211">
    <property type="entry name" value="GLYCEROPHOSPHORYL DIESTER PHOSPHODIESTERASE"/>
    <property type="match status" value="1"/>
</dbReference>
<protein>
    <submittedName>
        <fullName evidence="2">Glycerophosphodiester phosphodiesterase family protein</fullName>
    </submittedName>
</protein>
<comment type="caution">
    <text evidence="2">The sequence shown here is derived from an EMBL/GenBank/DDBJ whole genome shotgun (WGS) entry which is preliminary data.</text>
</comment>
<sequence length="279" mass="30604">MTTTHAFSPIVKVAHRGASFEAPENTRTAFRRAIEQGADLIETDVHRTADGVLVLVHDDTLERTTNVREVFPGRTSYAVADFTWDELQQLDAGSWKGTEFAGERIPSLAQFLDLLQGCRTGLLLEVKDPTLYPGMAADLVAVLEASEQFVEPALVSGKLIVQSFHWDFVREFHALMPAVPVGYLALPEWEPHAEDAAWLATYNPYYRAASPELMERVHELGMRSFPWTVNEPEEMHAVLDAGADGIITDKPLVLEQVVREREARAAGAAGAGVPGAAVA</sequence>
<gene>
    <name evidence="2" type="ORF">GCM10009755_17400</name>
</gene>
<dbReference type="InterPro" id="IPR017946">
    <property type="entry name" value="PLC-like_Pdiesterase_TIM-brl"/>
</dbReference>
<evidence type="ECO:0000313" key="2">
    <source>
        <dbReference type="EMBL" id="GAA2007590.1"/>
    </source>
</evidence>
<dbReference type="PANTHER" id="PTHR46211:SF1">
    <property type="entry name" value="GLYCEROPHOSPHODIESTER PHOSPHODIESTERASE, CYTOPLASMIC"/>
    <property type="match status" value="1"/>
</dbReference>
<dbReference type="Pfam" id="PF03009">
    <property type="entry name" value="GDPD"/>
    <property type="match status" value="1"/>
</dbReference>
<dbReference type="Proteomes" id="UP001500755">
    <property type="component" value="Unassembled WGS sequence"/>
</dbReference>
<reference evidence="2 3" key="1">
    <citation type="journal article" date="2019" name="Int. J. Syst. Evol. Microbiol.">
        <title>The Global Catalogue of Microorganisms (GCM) 10K type strain sequencing project: providing services to taxonomists for standard genome sequencing and annotation.</title>
        <authorList>
            <consortium name="The Broad Institute Genomics Platform"/>
            <consortium name="The Broad Institute Genome Sequencing Center for Infectious Disease"/>
            <person name="Wu L."/>
            <person name="Ma J."/>
        </authorList>
    </citation>
    <scope>NUCLEOTIDE SEQUENCE [LARGE SCALE GENOMIC DNA]</scope>
    <source>
        <strain evidence="2 3">JCM 14546</strain>
    </source>
</reference>
<proteinExistence type="predicted"/>
<dbReference type="RefSeq" id="WP_344308842.1">
    <property type="nucleotide sequence ID" value="NZ_BAAANO010000015.1"/>
</dbReference>